<comment type="caution">
    <text evidence="3">The sequence shown here is derived from an EMBL/GenBank/DDBJ whole genome shotgun (WGS) entry which is preliminary data.</text>
</comment>
<feature type="region of interest" description="Disordered" evidence="1">
    <location>
        <begin position="134"/>
        <end position="159"/>
    </location>
</feature>
<sequence length="191" mass="19216">MHRPVRARRAQLLLAPLLLLAGCTPGATPPSTTGPATSAVPASTTAGSPAAGSPLAAGAAPVPPTGGPAPACPAGPRYSPGPNGFEVEGAGDRSLWALLFLTPDHQGGIPAGREVKIVLRMTGDGDLAVLATGPDGRQVRPQWGPDKHGGSTWTRPGDEWGTGWTFPLAGCWVIRAARADGGTAALTLRSA</sequence>
<feature type="compositionally biased region" description="Pro residues" evidence="1">
    <location>
        <begin position="61"/>
        <end position="73"/>
    </location>
</feature>
<feature type="chain" id="PRO_5046988878" description="Proprotein convertase P-domain-containing protein" evidence="2">
    <location>
        <begin position="28"/>
        <end position="191"/>
    </location>
</feature>
<evidence type="ECO:0000313" key="4">
    <source>
        <dbReference type="Proteomes" id="UP001595868"/>
    </source>
</evidence>
<reference evidence="4" key="1">
    <citation type="journal article" date="2019" name="Int. J. Syst. Evol. Microbiol.">
        <title>The Global Catalogue of Microorganisms (GCM) 10K type strain sequencing project: providing services to taxonomists for standard genome sequencing and annotation.</title>
        <authorList>
            <consortium name="The Broad Institute Genomics Platform"/>
            <consortium name="The Broad Institute Genome Sequencing Center for Infectious Disease"/>
            <person name="Wu L."/>
            <person name="Ma J."/>
        </authorList>
    </citation>
    <scope>NUCLEOTIDE SEQUENCE [LARGE SCALE GENOMIC DNA]</scope>
    <source>
        <strain evidence="4">2902at01</strain>
    </source>
</reference>
<feature type="compositionally biased region" description="Low complexity" evidence="1">
    <location>
        <begin position="28"/>
        <end position="60"/>
    </location>
</feature>
<gene>
    <name evidence="3" type="ORF">ACFOX0_22795</name>
</gene>
<feature type="signal peptide" evidence="2">
    <location>
        <begin position="1"/>
        <end position="27"/>
    </location>
</feature>
<organism evidence="3 4">
    <name type="scientific">Micromonospora zhanjiangensis</name>
    <dbReference type="NCBI Taxonomy" id="1522057"/>
    <lineage>
        <taxon>Bacteria</taxon>
        <taxon>Bacillati</taxon>
        <taxon>Actinomycetota</taxon>
        <taxon>Actinomycetes</taxon>
        <taxon>Micromonosporales</taxon>
        <taxon>Micromonosporaceae</taxon>
        <taxon>Micromonospora</taxon>
    </lineage>
</organism>
<evidence type="ECO:0000313" key="3">
    <source>
        <dbReference type="EMBL" id="MFC4108749.1"/>
    </source>
</evidence>
<evidence type="ECO:0008006" key="5">
    <source>
        <dbReference type="Google" id="ProtNLM"/>
    </source>
</evidence>
<name>A0ABV8KRW5_9ACTN</name>
<proteinExistence type="predicted"/>
<evidence type="ECO:0000256" key="2">
    <source>
        <dbReference type="SAM" id="SignalP"/>
    </source>
</evidence>
<dbReference type="PROSITE" id="PS51257">
    <property type="entry name" value="PROKAR_LIPOPROTEIN"/>
    <property type="match status" value="1"/>
</dbReference>
<accession>A0ABV8KRW5</accession>
<dbReference type="RefSeq" id="WP_377549419.1">
    <property type="nucleotide sequence ID" value="NZ_JBHSBN010000018.1"/>
</dbReference>
<evidence type="ECO:0000256" key="1">
    <source>
        <dbReference type="SAM" id="MobiDB-lite"/>
    </source>
</evidence>
<protein>
    <recommendedName>
        <fullName evidence="5">Proprotein convertase P-domain-containing protein</fullName>
    </recommendedName>
</protein>
<dbReference type="EMBL" id="JBHSBN010000018">
    <property type="protein sequence ID" value="MFC4108749.1"/>
    <property type="molecule type" value="Genomic_DNA"/>
</dbReference>
<feature type="region of interest" description="Disordered" evidence="1">
    <location>
        <begin position="28"/>
        <end position="86"/>
    </location>
</feature>
<dbReference type="Proteomes" id="UP001595868">
    <property type="component" value="Unassembled WGS sequence"/>
</dbReference>
<keyword evidence="2" id="KW-0732">Signal</keyword>
<keyword evidence="4" id="KW-1185">Reference proteome</keyword>